<evidence type="ECO:0000313" key="1">
    <source>
        <dbReference type="EnsemblMetazoa" id="ACOM031213-PA.1"/>
    </source>
</evidence>
<name>A0A8W7PGS6_ANOCL</name>
<accession>A0A8W7PGS6</accession>
<reference evidence="1" key="1">
    <citation type="submission" date="2022-08" db="UniProtKB">
        <authorList>
            <consortium name="EnsemblMetazoa"/>
        </authorList>
    </citation>
    <scope>IDENTIFICATION</scope>
</reference>
<dbReference type="AlphaFoldDB" id="A0A8W7PGS6"/>
<organism evidence="1">
    <name type="scientific">Anopheles coluzzii</name>
    <name type="common">African malaria mosquito</name>
    <dbReference type="NCBI Taxonomy" id="1518534"/>
    <lineage>
        <taxon>Eukaryota</taxon>
        <taxon>Metazoa</taxon>
        <taxon>Ecdysozoa</taxon>
        <taxon>Arthropoda</taxon>
        <taxon>Hexapoda</taxon>
        <taxon>Insecta</taxon>
        <taxon>Pterygota</taxon>
        <taxon>Neoptera</taxon>
        <taxon>Endopterygota</taxon>
        <taxon>Diptera</taxon>
        <taxon>Nematocera</taxon>
        <taxon>Culicoidea</taxon>
        <taxon>Culicidae</taxon>
        <taxon>Anophelinae</taxon>
        <taxon>Anopheles</taxon>
    </lineage>
</organism>
<sequence>MCLTEAQVSDVRHLLRSPVTPATVDRLAALVVAVTAGLTVRLPSPWHRFTKYTVGIRTVSSSPTPISTHCTTSSRLSTFIRLSSISFTMSSFNAIPSSIQITGNRVGCNRSVSLIASIRRRNMLNCTLLPPFSGVPVY</sequence>
<dbReference type="Proteomes" id="UP000075882">
    <property type="component" value="Unassembled WGS sequence"/>
</dbReference>
<protein>
    <submittedName>
        <fullName evidence="1">Uncharacterized protein</fullName>
    </submittedName>
</protein>
<proteinExistence type="predicted"/>
<dbReference type="EnsemblMetazoa" id="ACOM031213-RA">
    <property type="protein sequence ID" value="ACOM031213-PA.1"/>
    <property type="gene ID" value="ACOM031213"/>
</dbReference>